<protein>
    <submittedName>
        <fullName evidence="1">Uncharacterized protein</fullName>
    </submittedName>
</protein>
<organism evidence="1 2">
    <name type="scientific">Treponema pallidum subsp. pallidum (strain SS14)</name>
    <dbReference type="NCBI Taxonomy" id="455434"/>
    <lineage>
        <taxon>Bacteria</taxon>
        <taxon>Pseudomonadati</taxon>
        <taxon>Spirochaetota</taxon>
        <taxon>Spirochaetia</taxon>
        <taxon>Spirochaetales</taxon>
        <taxon>Treponemataceae</taxon>
        <taxon>Treponema</taxon>
    </lineage>
</organism>
<name>A0A0H3BKT3_TREPS</name>
<dbReference type="AlphaFoldDB" id="A0A0H3BKT3"/>
<sequence length="469" mass="53544">MEERKNYMDRLAEALTRRKVQLDRDILPKALEQYRVQVTAVKAIRSNLLQKGFLHDDAYKYDSKMTEIELPETSPYGENEKPMVIGSRLSHYQTMLGFLDNYYRFDSEFLIPKRIAKLVALNGTFMWKDFTATTKDANTRGLFDIVQSFYGAADPISIGLVRDSLQYLVKAHEVISTALKSLSVFHRERYKLLIRQHALDGLDETTVDVNNPEVALDAMKKNFSENAKGHPFYSELATVVLREDFSANAEKLRAAILREFEESSAPKRCRGAMRNPHAVLLSGFRSLGATSSHFHTALEKIRFNEELVTQSEATFFSKVVLAFLKAFNIQTRSKDVEIVVVDPATQIQKKECVNVELFQKELARCVKLYRGFVSPDTPIHEKLMALKDEQLFELLFKHVAEAHTLVKQLAGLDEYYKTVRSDVRAKIKGVKIEVTTITTSVTKANKCRAEYASQLEEQKHMKRLGVARA</sequence>
<accession>A0A0H3BKT3</accession>
<dbReference type="EMBL" id="CP000805">
    <property type="protein sequence ID" value="ACD71004.1"/>
    <property type="molecule type" value="Genomic_DNA"/>
</dbReference>
<gene>
    <name evidence="1" type="ordered locus">TPASS_0584</name>
</gene>
<evidence type="ECO:0000313" key="2">
    <source>
        <dbReference type="Proteomes" id="UP000001202"/>
    </source>
</evidence>
<reference evidence="1 2" key="1">
    <citation type="journal article" date="2008" name="BMC Microbiol.">
        <title>Complete genome sequence of Treponema pallidum ssp. pallidum strain SS14 determined with oligonucleotide arrays.</title>
        <authorList>
            <person name="Matejkova P."/>
            <person name="Strouhal M."/>
            <person name="Smajs D."/>
            <person name="Norris S.J."/>
            <person name="Palzkill T."/>
            <person name="Petrosino J.F."/>
            <person name="Sodergren E."/>
            <person name="Norton J.E."/>
            <person name="Singh J."/>
            <person name="Richmond T.A."/>
            <person name="Molla M.N."/>
            <person name="Albert T.J."/>
            <person name="Weinstock G.M."/>
        </authorList>
    </citation>
    <scope>NUCLEOTIDE SEQUENCE [LARGE SCALE GENOMIC DNA]</scope>
    <source>
        <strain evidence="1 2">SS14</strain>
    </source>
</reference>
<dbReference type="RefSeq" id="WP_012460576.1">
    <property type="nucleotide sequence ID" value="NC_010741.1"/>
</dbReference>
<evidence type="ECO:0000313" key="1">
    <source>
        <dbReference type="EMBL" id="ACD71004.1"/>
    </source>
</evidence>
<dbReference type="Proteomes" id="UP000001202">
    <property type="component" value="Chromosome"/>
</dbReference>
<proteinExistence type="predicted"/>
<dbReference type="KEGG" id="tpp:TPASS_0584"/>
<dbReference type="PATRIC" id="fig|455434.6.peg.581"/>